<sequence length="257" mass="27678">MSALASTSRAFFRGALAQTTRRQPCRALATAAETQTTTAVEEERPEVRESAATYQAPLPGSAVLPDMFKAPEKLPGQDLVGGLSGADAYARPVISGGPRKVRSYNPYKLHVLSTRNNTFLTLSAIRQPTHPAFAKSRGPEQDEQEFAVGTVSGGTAGFKGAQRSTYDAGVEVTLQMVKRIREMINPPVLPGGKRPKTMGPAPTEIELVFKGFGSGREAVFRTLMTGDADVVRSLIRRVTDATPIPVPGTRPKKRRMV</sequence>
<dbReference type="InterPro" id="IPR001971">
    <property type="entry name" value="Ribosomal_uS11"/>
</dbReference>
<dbReference type="OrthoDB" id="1654884at2759"/>
<reference evidence="4 5" key="1">
    <citation type="submission" date="2019-07" db="EMBL/GenBank/DDBJ databases">
        <title>Rhodotorula toruloides NBRC10032 genome sequencing.</title>
        <authorList>
            <person name="Shida Y."/>
            <person name="Takaku H."/>
            <person name="Ogasawara W."/>
            <person name="Mori K."/>
        </authorList>
    </citation>
    <scope>NUCLEOTIDE SEQUENCE [LARGE SCALE GENOMIC DNA]</scope>
    <source>
        <strain evidence="4 5">NBRC10032</strain>
    </source>
</reference>
<dbReference type="GO" id="GO:0003735">
    <property type="term" value="F:structural constituent of ribosome"/>
    <property type="evidence" value="ECO:0007669"/>
    <property type="project" value="InterPro"/>
</dbReference>
<comment type="similarity">
    <text evidence="1">Belongs to the universal ribosomal protein uS11 family.</text>
</comment>
<dbReference type="AlphaFoldDB" id="A0A511KML7"/>
<gene>
    <name evidence="4" type="ORF">Rt10032_c16g5637</name>
</gene>
<dbReference type="EMBL" id="BJWK01000016">
    <property type="protein sequence ID" value="GEM11620.1"/>
    <property type="molecule type" value="Genomic_DNA"/>
</dbReference>
<keyword evidence="3" id="KW-0687">Ribonucleoprotein</keyword>
<dbReference type="PANTHER" id="PTHR11759">
    <property type="entry name" value="40S RIBOSOMAL PROTEIN S14/30S RIBOSOMAL PROTEIN S11"/>
    <property type="match status" value="1"/>
</dbReference>
<dbReference type="Proteomes" id="UP000321518">
    <property type="component" value="Unassembled WGS sequence"/>
</dbReference>
<evidence type="ECO:0000256" key="3">
    <source>
        <dbReference type="ARBA" id="ARBA00023274"/>
    </source>
</evidence>
<evidence type="ECO:0000313" key="5">
    <source>
        <dbReference type="Proteomes" id="UP000321518"/>
    </source>
</evidence>
<dbReference type="GO" id="GO:0005840">
    <property type="term" value="C:ribosome"/>
    <property type="evidence" value="ECO:0007669"/>
    <property type="project" value="UniProtKB-KW"/>
</dbReference>
<accession>A0A511KML7</accession>
<dbReference type="GO" id="GO:1990904">
    <property type="term" value="C:ribonucleoprotein complex"/>
    <property type="evidence" value="ECO:0007669"/>
    <property type="project" value="UniProtKB-KW"/>
</dbReference>
<dbReference type="InterPro" id="IPR036967">
    <property type="entry name" value="Ribosomal_uS11_sf"/>
</dbReference>
<name>A0A511KML7_RHOTO</name>
<dbReference type="HAMAP" id="MF_01310">
    <property type="entry name" value="Ribosomal_uS11"/>
    <property type="match status" value="1"/>
</dbReference>
<protein>
    <submittedName>
        <fullName evidence="4">37S ribosomal protein</fullName>
    </submittedName>
</protein>
<dbReference type="GO" id="GO:0006412">
    <property type="term" value="P:translation"/>
    <property type="evidence" value="ECO:0007669"/>
    <property type="project" value="InterPro"/>
</dbReference>
<comment type="caution">
    <text evidence="4">The sequence shown here is derived from an EMBL/GenBank/DDBJ whole genome shotgun (WGS) entry which is preliminary data.</text>
</comment>
<evidence type="ECO:0000256" key="2">
    <source>
        <dbReference type="ARBA" id="ARBA00022980"/>
    </source>
</evidence>
<organism evidence="4 5">
    <name type="scientific">Rhodotorula toruloides</name>
    <name type="common">Yeast</name>
    <name type="synonym">Rhodosporidium toruloides</name>
    <dbReference type="NCBI Taxonomy" id="5286"/>
    <lineage>
        <taxon>Eukaryota</taxon>
        <taxon>Fungi</taxon>
        <taxon>Dikarya</taxon>
        <taxon>Basidiomycota</taxon>
        <taxon>Pucciniomycotina</taxon>
        <taxon>Microbotryomycetes</taxon>
        <taxon>Sporidiobolales</taxon>
        <taxon>Sporidiobolaceae</taxon>
        <taxon>Rhodotorula</taxon>
    </lineage>
</organism>
<evidence type="ECO:0000256" key="1">
    <source>
        <dbReference type="ARBA" id="ARBA00006194"/>
    </source>
</evidence>
<dbReference type="Gene3D" id="3.30.420.80">
    <property type="entry name" value="Ribosomal protein S11"/>
    <property type="match status" value="1"/>
</dbReference>
<proteinExistence type="inferred from homology"/>
<keyword evidence="2 4" id="KW-0689">Ribosomal protein</keyword>
<evidence type="ECO:0000313" key="4">
    <source>
        <dbReference type="EMBL" id="GEM11620.1"/>
    </source>
</evidence>
<dbReference type="SUPFAM" id="SSF53137">
    <property type="entry name" value="Translational machinery components"/>
    <property type="match status" value="1"/>
</dbReference>